<reference evidence="2 3" key="1">
    <citation type="submission" date="2020-08" db="EMBL/GenBank/DDBJ databases">
        <title>Genomic Encyclopedia of Type Strains, Phase IV (KMG-IV): sequencing the most valuable type-strain genomes for metagenomic binning, comparative biology and taxonomic classification.</title>
        <authorList>
            <person name="Goeker M."/>
        </authorList>
    </citation>
    <scope>NUCLEOTIDE SEQUENCE [LARGE SCALE GENOMIC DNA]</scope>
    <source>
        <strain evidence="2 3">DSM 45615</strain>
    </source>
</reference>
<dbReference type="EMBL" id="JACHGN010000021">
    <property type="protein sequence ID" value="MBB5138077.1"/>
    <property type="molecule type" value="Genomic_DNA"/>
</dbReference>
<sequence length="64" mass="7074">MNTPQPDRPGGRALPQPDADDQMEITFEDDCVRLRSGLDGTTLRFSLQEWDAFVSAVKSGHLAL</sequence>
<organism evidence="2 3">
    <name type="scientific">Thermocatellispora tengchongensis</name>
    <dbReference type="NCBI Taxonomy" id="1073253"/>
    <lineage>
        <taxon>Bacteria</taxon>
        <taxon>Bacillati</taxon>
        <taxon>Actinomycetota</taxon>
        <taxon>Actinomycetes</taxon>
        <taxon>Streptosporangiales</taxon>
        <taxon>Streptosporangiaceae</taxon>
        <taxon>Thermocatellispora</taxon>
    </lineage>
</organism>
<evidence type="ECO:0008006" key="4">
    <source>
        <dbReference type="Google" id="ProtNLM"/>
    </source>
</evidence>
<comment type="caution">
    <text evidence="2">The sequence shown here is derived from an EMBL/GenBank/DDBJ whole genome shotgun (WGS) entry which is preliminary data.</text>
</comment>
<feature type="region of interest" description="Disordered" evidence="1">
    <location>
        <begin position="1"/>
        <end position="22"/>
    </location>
</feature>
<evidence type="ECO:0000313" key="3">
    <source>
        <dbReference type="Proteomes" id="UP000578449"/>
    </source>
</evidence>
<name>A0A840PM01_9ACTN</name>
<gene>
    <name evidence="2" type="ORF">HNP84_007830</name>
</gene>
<keyword evidence="3" id="KW-1185">Reference proteome</keyword>
<evidence type="ECO:0000256" key="1">
    <source>
        <dbReference type="SAM" id="MobiDB-lite"/>
    </source>
</evidence>
<protein>
    <recommendedName>
        <fullName evidence="4">DUF397 domain-containing protein</fullName>
    </recommendedName>
</protein>
<evidence type="ECO:0000313" key="2">
    <source>
        <dbReference type="EMBL" id="MBB5138077.1"/>
    </source>
</evidence>
<dbReference type="Proteomes" id="UP000578449">
    <property type="component" value="Unassembled WGS sequence"/>
</dbReference>
<dbReference type="AlphaFoldDB" id="A0A840PM01"/>
<proteinExistence type="predicted"/>
<dbReference type="RefSeq" id="WP_185054952.1">
    <property type="nucleotide sequence ID" value="NZ_BAABIX010000030.1"/>
</dbReference>
<accession>A0A840PM01</accession>